<evidence type="ECO:0000313" key="2">
    <source>
        <dbReference type="EMBL" id="MBC9225891.1"/>
    </source>
</evidence>
<accession>A0A8I0K018</accession>
<organism evidence="2 3">
    <name type="scientific">Aeromicrobium senzhongii</name>
    <dbReference type="NCBI Taxonomy" id="2663859"/>
    <lineage>
        <taxon>Bacteria</taxon>
        <taxon>Bacillati</taxon>
        <taxon>Actinomycetota</taxon>
        <taxon>Actinomycetes</taxon>
        <taxon>Propionibacteriales</taxon>
        <taxon>Nocardioidaceae</taxon>
        <taxon>Aeromicrobium</taxon>
    </lineage>
</organism>
<feature type="transmembrane region" description="Helical" evidence="1">
    <location>
        <begin position="166"/>
        <end position="189"/>
    </location>
</feature>
<feature type="transmembrane region" description="Helical" evidence="1">
    <location>
        <begin position="247"/>
        <end position="270"/>
    </location>
</feature>
<feature type="transmembrane region" description="Helical" evidence="1">
    <location>
        <begin position="139"/>
        <end position="154"/>
    </location>
</feature>
<keyword evidence="1" id="KW-1133">Transmembrane helix</keyword>
<keyword evidence="1" id="KW-0472">Membrane</keyword>
<reference evidence="2" key="1">
    <citation type="submission" date="2020-09" db="EMBL/GenBank/DDBJ databases">
        <title>Novel species in genus Aeromicrobium.</title>
        <authorList>
            <person name="Zhang G."/>
        </authorList>
    </citation>
    <scope>NUCLEOTIDE SEQUENCE</scope>
    <source>
        <strain evidence="2">Zg-636</strain>
    </source>
</reference>
<dbReference type="Proteomes" id="UP000620591">
    <property type="component" value="Unassembled WGS sequence"/>
</dbReference>
<evidence type="ECO:0000313" key="3">
    <source>
        <dbReference type="Proteomes" id="UP000620591"/>
    </source>
</evidence>
<dbReference type="RefSeq" id="WP_187768917.1">
    <property type="nucleotide sequence ID" value="NZ_JACTVM010000001.1"/>
</dbReference>
<evidence type="ECO:0000256" key="1">
    <source>
        <dbReference type="SAM" id="Phobius"/>
    </source>
</evidence>
<keyword evidence="1" id="KW-0812">Transmembrane</keyword>
<feature type="transmembrane region" description="Helical" evidence="1">
    <location>
        <begin position="114"/>
        <end position="133"/>
    </location>
</feature>
<feature type="transmembrane region" description="Helical" evidence="1">
    <location>
        <begin position="290"/>
        <end position="308"/>
    </location>
</feature>
<feature type="transmembrane region" description="Helical" evidence="1">
    <location>
        <begin position="195"/>
        <end position="217"/>
    </location>
</feature>
<gene>
    <name evidence="2" type="ORF">IBG24_06155</name>
</gene>
<dbReference type="Pfam" id="PF09852">
    <property type="entry name" value="DUF2079"/>
    <property type="match status" value="1"/>
</dbReference>
<proteinExistence type="predicted"/>
<protein>
    <submittedName>
        <fullName evidence="2">DUF2079 domain-containing protein</fullName>
    </submittedName>
</protein>
<comment type="caution">
    <text evidence="2">The sequence shown here is derived from an EMBL/GenBank/DDBJ whole genome shotgun (WGS) entry which is preliminary data.</text>
</comment>
<sequence>MKRWMPWAWALIVGVLYSLVSLLSWRRLTVNSWDNAIFEQAVKAYSRFEAPIVPVKGPGYNILGDHFSPIDALLAPAYWVFPYGQTLLVAQGALIALSVVPITRLAVDRLGVRVGWTIALMYGLAFGFGNAVVADFHEVAFAVPILAMAGVAFVEQRWSAVVWWSLPLLLVKEDMGVTVAAVGVALWLAGERRRGLLLAVGGAIALVLVVWVIIPAFNTGGGYDYTSNLGGDVGMWETLTTQADRKLLTLLLTFGVTGFAALWSPWAVVAAPTFLWRFLGDVEYYWGTEWHYSIVIMPIVFVAMIDAIGRRRWLEWPGVVLGAAVGGYLLAGGPVVKLLEPETWDAAPRREALQEAIDTIPEDAVVETDISVLKYLTGSHDDVYWIGTIGDVVPDYIIFDRNLTQTDPIQHGAEHGAAYEVVFDRDNYVVAERVDD</sequence>
<feature type="transmembrane region" description="Helical" evidence="1">
    <location>
        <begin position="7"/>
        <end position="25"/>
    </location>
</feature>
<dbReference type="AlphaFoldDB" id="A0A8I0K018"/>
<name>A0A8I0K018_9ACTN</name>
<feature type="transmembrane region" description="Helical" evidence="1">
    <location>
        <begin position="88"/>
        <end position="107"/>
    </location>
</feature>
<dbReference type="EMBL" id="JACTVM010000001">
    <property type="protein sequence ID" value="MBC9225891.1"/>
    <property type="molecule type" value="Genomic_DNA"/>
</dbReference>
<dbReference type="InterPro" id="IPR018650">
    <property type="entry name" value="STSV1_Orf64"/>
</dbReference>